<name>A0A259TV57_9BACT</name>
<dbReference type="InParanoid" id="A0A259TV57"/>
<accession>A0A259TV57</accession>
<gene>
    <name evidence="1" type="ORF">BSZ36_00605</name>
</gene>
<evidence type="ECO:0000313" key="2">
    <source>
        <dbReference type="Proteomes" id="UP000216446"/>
    </source>
</evidence>
<sequence length="116" mass="13113">MTELWCWRCQQEMPMLDEDEWPEMAAALRRGIRNIKARRQATGASLAEVTEGDKLQAQYAEALDLYERLTGYRETNPLALHHHRVSIYGPPCQTCGKPLRTPQAKLCAACGARRAA</sequence>
<protein>
    <submittedName>
        <fullName evidence="1">Uncharacterized protein</fullName>
    </submittedName>
</protein>
<keyword evidence="2" id="KW-1185">Reference proteome</keyword>
<evidence type="ECO:0000313" key="1">
    <source>
        <dbReference type="EMBL" id="OZC01611.1"/>
    </source>
</evidence>
<dbReference type="AlphaFoldDB" id="A0A259TV57"/>
<proteinExistence type="predicted"/>
<dbReference type="RefSeq" id="WP_218827500.1">
    <property type="nucleotide sequence ID" value="NZ_MQWB01000001.1"/>
</dbReference>
<organism evidence="1 2">
    <name type="scientific">Rubricoccus marinus</name>
    <dbReference type="NCBI Taxonomy" id="716817"/>
    <lineage>
        <taxon>Bacteria</taxon>
        <taxon>Pseudomonadati</taxon>
        <taxon>Rhodothermota</taxon>
        <taxon>Rhodothermia</taxon>
        <taxon>Rhodothermales</taxon>
        <taxon>Rubricoccaceae</taxon>
        <taxon>Rubricoccus</taxon>
    </lineage>
</organism>
<dbReference type="EMBL" id="MQWB01000001">
    <property type="protein sequence ID" value="OZC01611.1"/>
    <property type="molecule type" value="Genomic_DNA"/>
</dbReference>
<reference evidence="1 2" key="1">
    <citation type="submission" date="2016-11" db="EMBL/GenBank/DDBJ databases">
        <title>Study of marine rhodopsin-containing bacteria.</title>
        <authorList>
            <person name="Yoshizawa S."/>
            <person name="Kumagai Y."/>
            <person name="Kogure K."/>
        </authorList>
    </citation>
    <scope>NUCLEOTIDE SEQUENCE [LARGE SCALE GENOMIC DNA]</scope>
    <source>
        <strain evidence="1 2">SG-29</strain>
    </source>
</reference>
<dbReference type="Proteomes" id="UP000216446">
    <property type="component" value="Unassembled WGS sequence"/>
</dbReference>
<comment type="caution">
    <text evidence="1">The sequence shown here is derived from an EMBL/GenBank/DDBJ whole genome shotgun (WGS) entry which is preliminary data.</text>
</comment>